<dbReference type="InterPro" id="IPR036638">
    <property type="entry name" value="HLH_DNA-bd_sf"/>
</dbReference>
<dbReference type="EMBL" id="NOKQ01000134">
    <property type="protein sequence ID" value="OZS79139.1"/>
    <property type="molecule type" value="Genomic_DNA"/>
</dbReference>
<dbReference type="SUPFAM" id="SSF140500">
    <property type="entry name" value="BAS1536-like"/>
    <property type="match status" value="1"/>
</dbReference>
<proteinExistence type="predicted"/>
<dbReference type="OrthoDB" id="2738512at2"/>
<dbReference type="Proteomes" id="UP000217065">
    <property type="component" value="Unassembled WGS sequence"/>
</dbReference>
<evidence type="ECO:0000313" key="1">
    <source>
        <dbReference type="EMBL" id="OZS79139.1"/>
    </source>
</evidence>
<evidence type="ECO:0000313" key="2">
    <source>
        <dbReference type="Proteomes" id="UP000217065"/>
    </source>
</evidence>
<dbReference type="InterPro" id="IPR037208">
    <property type="entry name" value="Spo0E-like_sf"/>
</dbReference>
<dbReference type="GO" id="GO:0046983">
    <property type="term" value="F:protein dimerization activity"/>
    <property type="evidence" value="ECO:0007669"/>
    <property type="project" value="InterPro"/>
</dbReference>
<protein>
    <recommendedName>
        <fullName evidence="3">Spo0E family sporulation regulatory protein-aspartic acid phosphatase</fullName>
    </recommendedName>
</protein>
<gene>
    <name evidence="1" type="ORF">CF394_01590</name>
</gene>
<dbReference type="InterPro" id="IPR018540">
    <property type="entry name" value="Spo0E-like"/>
</dbReference>
<reference evidence="1 2" key="1">
    <citation type="submission" date="2017-07" db="EMBL/GenBank/DDBJ databases">
        <title>Tetzosporium hominis gen.nov. sp.nov.</title>
        <authorList>
            <person name="Tetz G."/>
            <person name="Tetz V."/>
        </authorList>
    </citation>
    <scope>NUCLEOTIDE SEQUENCE [LARGE SCALE GENOMIC DNA]</scope>
    <source>
        <strain evidence="1 2">VT-49</strain>
    </source>
</reference>
<evidence type="ECO:0008006" key="3">
    <source>
        <dbReference type="Google" id="ProtNLM"/>
    </source>
</evidence>
<dbReference type="RefSeq" id="WP_094941518.1">
    <property type="nucleotide sequence ID" value="NZ_NOKQ01000134.1"/>
</dbReference>
<dbReference type="Pfam" id="PF09388">
    <property type="entry name" value="SpoOE-like"/>
    <property type="match status" value="1"/>
</dbReference>
<accession>A0A264W6F3</accession>
<keyword evidence="2" id="KW-1185">Reference proteome</keyword>
<comment type="caution">
    <text evidence="1">The sequence shown here is derived from an EMBL/GenBank/DDBJ whole genome shotgun (WGS) entry which is preliminary data.</text>
</comment>
<sequence length="52" mass="6194">MTKTLLNQLEQVRQDMIQCASEKGLTDESTIRLSEELDQLINQYYKEFKKNK</sequence>
<dbReference type="Gene3D" id="4.10.280.10">
    <property type="entry name" value="Helix-loop-helix DNA-binding domain"/>
    <property type="match status" value="1"/>
</dbReference>
<organism evidence="1 2">
    <name type="scientific">Tetzosporium hominis</name>
    <dbReference type="NCBI Taxonomy" id="2020506"/>
    <lineage>
        <taxon>Bacteria</taxon>
        <taxon>Bacillati</taxon>
        <taxon>Bacillota</taxon>
        <taxon>Bacilli</taxon>
        <taxon>Bacillales</taxon>
        <taxon>Caryophanaceae</taxon>
        <taxon>Tetzosporium</taxon>
    </lineage>
</organism>
<dbReference type="GO" id="GO:0043937">
    <property type="term" value="P:regulation of sporulation"/>
    <property type="evidence" value="ECO:0007669"/>
    <property type="project" value="InterPro"/>
</dbReference>
<dbReference type="AlphaFoldDB" id="A0A264W6F3"/>
<name>A0A264W6F3_9BACL</name>